<comment type="caution">
    <text evidence="3">The sequence shown here is derived from an EMBL/GenBank/DDBJ whole genome shotgun (WGS) entry which is preliminary data.</text>
</comment>
<evidence type="ECO:0000313" key="4">
    <source>
        <dbReference type="Proteomes" id="UP001201980"/>
    </source>
</evidence>
<feature type="region of interest" description="Disordered" evidence="1">
    <location>
        <begin position="173"/>
        <end position="227"/>
    </location>
</feature>
<proteinExistence type="predicted"/>
<evidence type="ECO:0000256" key="2">
    <source>
        <dbReference type="SAM" id="SignalP"/>
    </source>
</evidence>
<keyword evidence="4" id="KW-1185">Reference proteome</keyword>
<reference evidence="3" key="1">
    <citation type="submission" date="2022-07" db="EMBL/GenBank/DDBJ databases">
        <title>Draft genome sequence of Zalerion maritima ATCC 34329, a (micro)plastics degrading marine fungus.</title>
        <authorList>
            <person name="Paco A."/>
            <person name="Goncalves M.F.M."/>
            <person name="Rocha-Santos T.A.P."/>
            <person name="Alves A."/>
        </authorList>
    </citation>
    <scope>NUCLEOTIDE SEQUENCE</scope>
    <source>
        <strain evidence="3">ATCC 34329</strain>
    </source>
</reference>
<feature type="signal peptide" evidence="2">
    <location>
        <begin position="1"/>
        <end position="17"/>
    </location>
</feature>
<gene>
    <name evidence="3" type="ORF">MKZ38_005019</name>
</gene>
<feature type="chain" id="PRO_5041948860" evidence="2">
    <location>
        <begin position="18"/>
        <end position="383"/>
    </location>
</feature>
<feature type="compositionally biased region" description="Polar residues" evidence="1">
    <location>
        <begin position="173"/>
        <end position="188"/>
    </location>
</feature>
<sequence length="383" mass="41719">MHFISLLLVAFAAAVTAVDFDSSWPSCPADTFNKTISCNPEFETLDCICPLRAQRQWGQVLLTRMVEICGTNETNEFLQVAESECAPWSSTATFALVPSTFTVTPWPTVITTSVLGTTETITSTHEEVTTSTSKHTVTTQDTEVVQVTEVTFNDAGSATTGWETITSLLTRPTSDSILKESPTPTVTAEAQDDSDGTSGDADSTTSIKPGGADVGSHDLQGLEGKRGMCSSIPPMDGRKEWMDGCHDFLAFRCDILGSWGERTGRFGFMDIVFRDSQIDETVLVHLDMDGAGGRTIMLVHQFNKAKAPSSNHWLRLNQTMSLGKSAPNLLLLSGFRLGDADDTVRQVVAPHPTKPGSCHMHMHFVYKPQNLTEFQELVEGLMV</sequence>
<dbReference type="Proteomes" id="UP001201980">
    <property type="component" value="Unassembled WGS sequence"/>
</dbReference>
<dbReference type="AlphaFoldDB" id="A0AAD5RLT9"/>
<evidence type="ECO:0000256" key="1">
    <source>
        <dbReference type="SAM" id="MobiDB-lite"/>
    </source>
</evidence>
<evidence type="ECO:0000313" key="3">
    <source>
        <dbReference type="EMBL" id="KAJ2897030.1"/>
    </source>
</evidence>
<organism evidence="3 4">
    <name type="scientific">Zalerion maritima</name>
    <dbReference type="NCBI Taxonomy" id="339359"/>
    <lineage>
        <taxon>Eukaryota</taxon>
        <taxon>Fungi</taxon>
        <taxon>Dikarya</taxon>
        <taxon>Ascomycota</taxon>
        <taxon>Pezizomycotina</taxon>
        <taxon>Sordariomycetes</taxon>
        <taxon>Lulworthiomycetidae</taxon>
        <taxon>Lulworthiales</taxon>
        <taxon>Lulworthiaceae</taxon>
        <taxon>Zalerion</taxon>
    </lineage>
</organism>
<dbReference type="EMBL" id="JAKWBI020000298">
    <property type="protein sequence ID" value="KAJ2897030.1"/>
    <property type="molecule type" value="Genomic_DNA"/>
</dbReference>
<accession>A0AAD5RLT9</accession>
<protein>
    <submittedName>
        <fullName evidence="3">Uncharacterized protein</fullName>
    </submittedName>
</protein>
<name>A0AAD5RLT9_9PEZI</name>
<keyword evidence="2" id="KW-0732">Signal</keyword>
<feature type="compositionally biased region" description="Low complexity" evidence="1">
    <location>
        <begin position="196"/>
        <end position="206"/>
    </location>
</feature>